<dbReference type="RefSeq" id="WP_129005898.1">
    <property type="nucleotide sequence ID" value="NZ_SDHZ01000005.1"/>
</dbReference>
<reference evidence="1 2" key="1">
    <citation type="submission" date="2019-01" db="EMBL/GenBank/DDBJ databases">
        <title>Filimonas sp. strain TTM-71.</title>
        <authorList>
            <person name="Chen W.-M."/>
        </authorList>
    </citation>
    <scope>NUCLEOTIDE SEQUENCE [LARGE SCALE GENOMIC DNA]</scope>
    <source>
        <strain evidence="1 2">TTM-71</strain>
    </source>
</reference>
<dbReference type="SUPFAM" id="SSF53335">
    <property type="entry name" value="S-adenosyl-L-methionine-dependent methyltransferases"/>
    <property type="match status" value="1"/>
</dbReference>
<proteinExistence type="predicted"/>
<keyword evidence="2" id="KW-1185">Reference proteome</keyword>
<evidence type="ECO:0008006" key="3">
    <source>
        <dbReference type="Google" id="ProtNLM"/>
    </source>
</evidence>
<organism evidence="1 2">
    <name type="scientific">Filimonas effusa</name>
    <dbReference type="NCBI Taxonomy" id="2508721"/>
    <lineage>
        <taxon>Bacteria</taxon>
        <taxon>Pseudomonadati</taxon>
        <taxon>Bacteroidota</taxon>
        <taxon>Chitinophagia</taxon>
        <taxon>Chitinophagales</taxon>
        <taxon>Chitinophagaceae</taxon>
        <taxon>Filimonas</taxon>
    </lineage>
</organism>
<comment type="caution">
    <text evidence="1">The sequence shown here is derived from an EMBL/GenBank/DDBJ whole genome shotgun (WGS) entry which is preliminary data.</text>
</comment>
<dbReference type="OrthoDB" id="1157001at2"/>
<evidence type="ECO:0000313" key="2">
    <source>
        <dbReference type="Proteomes" id="UP000290545"/>
    </source>
</evidence>
<gene>
    <name evidence="1" type="ORF">ESB13_21945</name>
</gene>
<sequence length="323" mass="36932">MLNTKEELRTSLLQFSKAILRPEDFHDQLAPAVMACSDLLFSNFSLAGEDARKHIKTAHGNAIGTFWAARCSREVLRTQRFSRALYNSVSEALKQHQKTIHVLYAGTGPFATLALPVMMMFKPEEVQFTFLEINSESIEIVKQVIDLLDLHNYIKDIHQCDASVWEVPSPDIDIVISETMYTALKTEPQVAIMLNLAKQLPEDTIFLPEEITVSLCRWLHKDKEPEILAELFRFNKPLIHSIINNSPGKSWVFPDRQIQVSLLANEQLYYATDIRVNDGNYLTWNDSSLNIPEKVKVYFSEGDRSLNCKYSLQPIPGFRIIES</sequence>
<dbReference type="Gene3D" id="3.40.50.150">
    <property type="entry name" value="Vaccinia Virus protein VP39"/>
    <property type="match status" value="1"/>
</dbReference>
<dbReference type="InterPro" id="IPR029063">
    <property type="entry name" value="SAM-dependent_MTases_sf"/>
</dbReference>
<dbReference type="AlphaFoldDB" id="A0A4Q1D159"/>
<evidence type="ECO:0000313" key="1">
    <source>
        <dbReference type="EMBL" id="RXK80821.1"/>
    </source>
</evidence>
<dbReference type="EMBL" id="SDHZ01000005">
    <property type="protein sequence ID" value="RXK80821.1"/>
    <property type="molecule type" value="Genomic_DNA"/>
</dbReference>
<name>A0A4Q1D159_9BACT</name>
<protein>
    <recommendedName>
        <fullName evidence="3">Phytanoyl-CoA dioxygenase</fullName>
    </recommendedName>
</protein>
<dbReference type="Proteomes" id="UP000290545">
    <property type="component" value="Unassembled WGS sequence"/>
</dbReference>
<accession>A0A4Q1D159</accession>